<dbReference type="Proteomes" id="UP000178526">
    <property type="component" value="Unassembled WGS sequence"/>
</dbReference>
<dbReference type="EMBL" id="MGDB01000065">
    <property type="protein sequence ID" value="OGL41698.1"/>
    <property type="molecule type" value="Genomic_DNA"/>
</dbReference>
<dbReference type="Pfam" id="PF04468">
    <property type="entry name" value="PSP1"/>
    <property type="match status" value="1"/>
</dbReference>
<dbReference type="NCBIfam" id="NF041131">
    <property type="entry name" value="RicT_YaaT_fam"/>
    <property type="match status" value="1"/>
</dbReference>
<gene>
    <name evidence="2" type="ORF">A2042_04405</name>
</gene>
<dbReference type="PANTHER" id="PTHR43830">
    <property type="entry name" value="PROTEIN PSP1"/>
    <property type="match status" value="1"/>
</dbReference>
<evidence type="ECO:0000259" key="1">
    <source>
        <dbReference type="PROSITE" id="PS51411"/>
    </source>
</evidence>
<protein>
    <recommendedName>
        <fullName evidence="1">PSP1 C-terminal domain-containing protein</fullName>
    </recommendedName>
</protein>
<dbReference type="InterPro" id="IPR007557">
    <property type="entry name" value="PSP1_C"/>
</dbReference>
<dbReference type="InterPro" id="IPR047767">
    <property type="entry name" value="PSP1-like"/>
</dbReference>
<dbReference type="AlphaFoldDB" id="A0A1F7RKH9"/>
<feature type="domain" description="PSP1 C-terminal" evidence="1">
    <location>
        <begin position="61"/>
        <end position="146"/>
    </location>
</feature>
<evidence type="ECO:0000313" key="2">
    <source>
        <dbReference type="EMBL" id="OGL41698.1"/>
    </source>
</evidence>
<proteinExistence type="predicted"/>
<accession>A0A1F7RKH9</accession>
<dbReference type="PROSITE" id="PS51411">
    <property type="entry name" value="PSP1_C"/>
    <property type="match status" value="1"/>
</dbReference>
<name>A0A1F7RKH9_9BACT</name>
<dbReference type="GO" id="GO:0005737">
    <property type="term" value="C:cytoplasm"/>
    <property type="evidence" value="ECO:0007669"/>
    <property type="project" value="TreeGrafter"/>
</dbReference>
<reference evidence="2 3" key="1">
    <citation type="journal article" date="2016" name="Nat. Commun.">
        <title>Thousands of microbial genomes shed light on interconnected biogeochemical processes in an aquifer system.</title>
        <authorList>
            <person name="Anantharaman K."/>
            <person name="Brown C.T."/>
            <person name="Hug L.A."/>
            <person name="Sharon I."/>
            <person name="Castelle C.J."/>
            <person name="Probst A.J."/>
            <person name="Thomas B.C."/>
            <person name="Singh A."/>
            <person name="Wilkins M.J."/>
            <person name="Karaoz U."/>
            <person name="Brodie E.L."/>
            <person name="Williams K.H."/>
            <person name="Hubbard S.S."/>
            <person name="Banfield J.F."/>
        </authorList>
    </citation>
    <scope>NUCLEOTIDE SEQUENCE [LARGE SCALE GENOMIC DNA]</scope>
</reference>
<sequence>MAKIVGIRFGSFTKLDNFLTDNLEFKRGNICIVEGDKTEEIGEVVIPPYDPPADSNLSQLKKVLRMATKEDLEKISENTKIEEEIFKKSLQKIRERDLRMKLIKIERALDGSKIVFYFSAEGRVDFRELVKDLAYEFRTRIEMRQVGVRDQARMLQGYGTCGRPLCCACFLHEFAPVSIKMAKLQNLTLNPTKISGVCGRLMCCLRYEYESYKSINKDLPKYGKKVILKDGKKGKVRKVNTIARTVIVELEDGTNVTASADDLSQEKG</sequence>
<comment type="caution">
    <text evidence="2">The sequence shown here is derived from an EMBL/GenBank/DDBJ whole genome shotgun (WGS) entry which is preliminary data.</text>
</comment>
<organism evidence="2 3">
    <name type="scientific">Candidatus Schekmanbacteria bacterium GWA2_38_11</name>
    <dbReference type="NCBI Taxonomy" id="1817876"/>
    <lineage>
        <taxon>Bacteria</taxon>
        <taxon>Candidatus Schekmaniibacteriota</taxon>
    </lineage>
</organism>
<evidence type="ECO:0000313" key="3">
    <source>
        <dbReference type="Proteomes" id="UP000178526"/>
    </source>
</evidence>
<dbReference type="PANTHER" id="PTHR43830:SF3">
    <property type="entry name" value="PROTEIN PSP1"/>
    <property type="match status" value="1"/>
</dbReference>